<dbReference type="SUPFAM" id="SSF51905">
    <property type="entry name" value="FAD/NAD(P)-binding domain"/>
    <property type="match status" value="1"/>
</dbReference>
<dbReference type="Proteomes" id="UP001567538">
    <property type="component" value="Unassembled WGS sequence"/>
</dbReference>
<evidence type="ECO:0000256" key="3">
    <source>
        <dbReference type="ARBA" id="ARBA00022827"/>
    </source>
</evidence>
<gene>
    <name evidence="6" type="ORF">AAHA92_09569</name>
</gene>
<keyword evidence="2" id="KW-0285">Flavoprotein</keyword>
<protein>
    <submittedName>
        <fullName evidence="6">(R)-mandelonitrile lyase</fullName>
        <ecNumber evidence="6">4.1.2.10</ecNumber>
    </submittedName>
</protein>
<evidence type="ECO:0000256" key="2">
    <source>
        <dbReference type="ARBA" id="ARBA00022630"/>
    </source>
</evidence>
<evidence type="ECO:0000256" key="5">
    <source>
        <dbReference type="SAM" id="Phobius"/>
    </source>
</evidence>
<dbReference type="InterPro" id="IPR036188">
    <property type="entry name" value="FAD/NAD-bd_sf"/>
</dbReference>
<feature type="transmembrane region" description="Helical" evidence="5">
    <location>
        <begin position="30"/>
        <end position="48"/>
    </location>
</feature>
<keyword evidence="5" id="KW-1133">Transmembrane helix</keyword>
<evidence type="ECO:0000313" key="6">
    <source>
        <dbReference type="EMBL" id="KAL1559200.1"/>
    </source>
</evidence>
<evidence type="ECO:0000256" key="1">
    <source>
        <dbReference type="ARBA" id="ARBA00001974"/>
    </source>
</evidence>
<dbReference type="EMBL" id="JBEAFC010000004">
    <property type="protein sequence ID" value="KAL1559200.1"/>
    <property type="molecule type" value="Genomic_DNA"/>
</dbReference>
<dbReference type="PANTHER" id="PTHR45968:SF2">
    <property type="entry name" value="(R)-MANDELONITRILE LYASE-LIKE"/>
    <property type="match status" value="1"/>
</dbReference>
<keyword evidence="5" id="KW-0812">Transmembrane</keyword>
<name>A0ABD1HRS3_SALDI</name>
<evidence type="ECO:0000313" key="7">
    <source>
        <dbReference type="Proteomes" id="UP001567538"/>
    </source>
</evidence>
<dbReference type="GO" id="GO:0046593">
    <property type="term" value="F:mandelonitrile lyase activity"/>
    <property type="evidence" value="ECO:0007669"/>
    <property type="project" value="UniProtKB-EC"/>
</dbReference>
<dbReference type="EC" id="4.1.2.10" evidence="6"/>
<dbReference type="InterPro" id="IPR051871">
    <property type="entry name" value="GMC_Oxidoreductase-Related"/>
</dbReference>
<reference evidence="6 7" key="1">
    <citation type="submission" date="2024-06" db="EMBL/GenBank/DDBJ databases">
        <title>A chromosome level genome sequence of Diviner's sage (Salvia divinorum).</title>
        <authorList>
            <person name="Ford S.A."/>
            <person name="Ro D.-K."/>
            <person name="Ness R.W."/>
            <person name="Phillips M.A."/>
        </authorList>
    </citation>
    <scope>NUCLEOTIDE SEQUENCE [LARGE SCALE GENOMIC DNA]</scope>
    <source>
        <strain evidence="6">SAF-2024a</strain>
        <tissue evidence="6">Leaf</tissue>
    </source>
</reference>
<feature type="region of interest" description="Disordered" evidence="4">
    <location>
        <begin position="1"/>
        <end position="23"/>
    </location>
</feature>
<feature type="compositionally biased region" description="Polar residues" evidence="4">
    <location>
        <begin position="8"/>
        <end position="17"/>
    </location>
</feature>
<comment type="cofactor">
    <cofactor evidence="1">
        <name>FAD</name>
        <dbReference type="ChEBI" id="CHEBI:57692"/>
    </cofactor>
</comment>
<dbReference type="Gene3D" id="3.50.50.60">
    <property type="entry name" value="FAD/NAD(P)-binding domain"/>
    <property type="match status" value="1"/>
</dbReference>
<keyword evidence="3" id="KW-0274">FAD</keyword>
<dbReference type="PANTHER" id="PTHR45968">
    <property type="entry name" value="OSJNBA0019K04.7 PROTEIN"/>
    <property type="match status" value="1"/>
</dbReference>
<organism evidence="6 7">
    <name type="scientific">Salvia divinorum</name>
    <name type="common">Maria pastora</name>
    <name type="synonym">Diviner's sage</name>
    <dbReference type="NCBI Taxonomy" id="28513"/>
    <lineage>
        <taxon>Eukaryota</taxon>
        <taxon>Viridiplantae</taxon>
        <taxon>Streptophyta</taxon>
        <taxon>Embryophyta</taxon>
        <taxon>Tracheophyta</taxon>
        <taxon>Spermatophyta</taxon>
        <taxon>Magnoliopsida</taxon>
        <taxon>eudicotyledons</taxon>
        <taxon>Gunneridae</taxon>
        <taxon>Pentapetalae</taxon>
        <taxon>asterids</taxon>
        <taxon>lamiids</taxon>
        <taxon>Lamiales</taxon>
        <taxon>Lamiaceae</taxon>
        <taxon>Nepetoideae</taxon>
        <taxon>Mentheae</taxon>
        <taxon>Salviinae</taxon>
        <taxon>Salvia</taxon>
        <taxon>Salvia subgen. Calosphace</taxon>
    </lineage>
</organism>
<dbReference type="Gene3D" id="3.30.410.40">
    <property type="match status" value="1"/>
</dbReference>
<comment type="caution">
    <text evidence="6">The sequence shown here is derived from an EMBL/GenBank/DDBJ whole genome shotgun (WGS) entry which is preliminary data.</text>
</comment>
<accession>A0ABD1HRS3</accession>
<proteinExistence type="predicted"/>
<keyword evidence="7" id="KW-1185">Reference proteome</keyword>
<keyword evidence="5" id="KW-0472">Membrane</keyword>
<dbReference type="AlphaFoldDB" id="A0ABD1HRS3"/>
<evidence type="ECO:0000256" key="4">
    <source>
        <dbReference type="SAM" id="MobiDB-lite"/>
    </source>
</evidence>
<sequence>MTHYAANKTYNHQSSHPTPRKSKQQCRKDSLQFLILFAILISLFLSQFQQSPAYLGVVSNATKFPPKDYYDYIIVGGGTTGCPLAATLSEGFRVLVLEGRGGGIPFGVPNLMSRNSFLTTLMEVDAHDSPAQAFTSEDGVPNARGRVLGGSRAINAGFYSKANPGFYAKLGIDWDLRMVGIDPYHGFSLDHSIGTKIDDSTFDSTGTRHSAADLLGYGNPRNLKVVVQASVEKRSRVRLEWFSMTEMVVFTMQWCVRMAKCCCALGL</sequence>
<keyword evidence="6" id="KW-0456">Lyase</keyword>